<gene>
    <name evidence="2" type="ORF">PXEA_LOCUS37356</name>
</gene>
<reference evidence="2" key="1">
    <citation type="submission" date="2018-11" db="EMBL/GenBank/DDBJ databases">
        <authorList>
            <consortium name="Pathogen Informatics"/>
        </authorList>
    </citation>
    <scope>NUCLEOTIDE SEQUENCE</scope>
</reference>
<comment type="caution">
    <text evidence="2">The sequence shown here is derived from an EMBL/GenBank/DDBJ whole genome shotgun (WGS) entry which is preliminary data.</text>
</comment>
<evidence type="ECO:0000313" key="2">
    <source>
        <dbReference type="EMBL" id="VEL43916.1"/>
    </source>
</evidence>
<dbReference type="EMBL" id="CAAALY010286801">
    <property type="protein sequence ID" value="VEL43916.1"/>
    <property type="molecule type" value="Genomic_DNA"/>
</dbReference>
<dbReference type="Proteomes" id="UP000784294">
    <property type="component" value="Unassembled WGS sequence"/>
</dbReference>
<protein>
    <submittedName>
        <fullName evidence="2">Uncharacterized protein</fullName>
    </submittedName>
</protein>
<proteinExistence type="predicted"/>
<evidence type="ECO:0000313" key="3">
    <source>
        <dbReference type="Proteomes" id="UP000784294"/>
    </source>
</evidence>
<name>A0A448XSJ6_9PLAT</name>
<keyword evidence="3" id="KW-1185">Reference proteome</keyword>
<evidence type="ECO:0000256" key="1">
    <source>
        <dbReference type="SAM" id="MobiDB-lite"/>
    </source>
</evidence>
<sequence length="207" mass="22869">MLHPQTYYCSLFSSPLLSSSPKCSLSLSLSRGDPTLYPLSDIACKQANKQTNEQTGLFVGRHRSLSRPRSPSTDRPEGGTTSPLRLADALTSPPSLLPLVPLSYHRPLVCPVSPLTWPTWWGWEQFVCVSLSIWYFWLASRGLDYSPTPTRWIAIHKQRPGCRMGFRLIKSANAVPSICLCLSLCVTVALRFSDSSHFPASSGSGSR</sequence>
<dbReference type="AlphaFoldDB" id="A0A448XSJ6"/>
<accession>A0A448XSJ6</accession>
<organism evidence="2 3">
    <name type="scientific">Protopolystoma xenopodis</name>
    <dbReference type="NCBI Taxonomy" id="117903"/>
    <lineage>
        <taxon>Eukaryota</taxon>
        <taxon>Metazoa</taxon>
        <taxon>Spiralia</taxon>
        <taxon>Lophotrochozoa</taxon>
        <taxon>Platyhelminthes</taxon>
        <taxon>Monogenea</taxon>
        <taxon>Polyopisthocotylea</taxon>
        <taxon>Polystomatidea</taxon>
        <taxon>Polystomatidae</taxon>
        <taxon>Protopolystoma</taxon>
    </lineage>
</organism>
<feature type="region of interest" description="Disordered" evidence="1">
    <location>
        <begin position="58"/>
        <end position="84"/>
    </location>
</feature>